<keyword evidence="3 6" id="KW-0812">Transmembrane</keyword>
<evidence type="ECO:0000259" key="7">
    <source>
        <dbReference type="Pfam" id="PF00482"/>
    </source>
</evidence>
<reference evidence="8 9" key="1">
    <citation type="journal article" date="2014" name="Int. J. Syst. Evol. Microbiol.">
        <title>Ramlibacter solisilvae sp. nov., isolated from forest soil, and emended description of the genus Ramlibacter.</title>
        <authorList>
            <person name="Lee H.J."/>
            <person name="Lee S.H."/>
            <person name="Lee S.S."/>
            <person name="Lee J.S."/>
            <person name="Kim Y."/>
            <person name="Kim S.C."/>
            <person name="Jeon C.O."/>
        </authorList>
    </citation>
    <scope>NUCLEOTIDE SEQUENCE [LARGE SCALE GENOMIC DNA]</scope>
    <source>
        <strain evidence="8 9">5-10</strain>
    </source>
</reference>
<name>A0A127JX15_9BURK</name>
<dbReference type="InterPro" id="IPR018076">
    <property type="entry name" value="T2SS_GspF_dom"/>
</dbReference>
<feature type="transmembrane region" description="Helical" evidence="6">
    <location>
        <begin position="122"/>
        <end position="144"/>
    </location>
</feature>
<dbReference type="PANTHER" id="PTHR35007">
    <property type="entry name" value="INTEGRAL MEMBRANE PROTEIN-RELATED"/>
    <property type="match status" value="1"/>
</dbReference>
<feature type="transmembrane region" description="Helical" evidence="6">
    <location>
        <begin position="97"/>
        <end position="116"/>
    </location>
</feature>
<dbReference type="Gene3D" id="1.20.81.30">
    <property type="entry name" value="Type II secretion system (T2SS), domain F"/>
    <property type="match status" value="1"/>
</dbReference>
<keyword evidence="4 6" id="KW-1133">Transmembrane helix</keyword>
<organism evidence="8 9">
    <name type="scientific">Ramlibacter tataouinensis</name>
    <dbReference type="NCBI Taxonomy" id="94132"/>
    <lineage>
        <taxon>Bacteria</taxon>
        <taxon>Pseudomonadati</taxon>
        <taxon>Pseudomonadota</taxon>
        <taxon>Betaproteobacteria</taxon>
        <taxon>Burkholderiales</taxon>
        <taxon>Comamonadaceae</taxon>
        <taxon>Ramlibacter</taxon>
    </lineage>
</organism>
<sequence length="328" mass="37219">MNLAGNAFLVMAVLVFVAVLLFLESMYLLWNSYHGPEAKKIKHRLQVLSGNHDKTVQTRLLRQRMLSELPTVERLLGRFPRMHSLDRFILQSGLETTVSKLLLSCVASFVLAWFLIRSQFQFSSVMALLLSLVACALPLMYVAWMRSKRLEKIQRQLPDALDLMTRGLRAGHAFSSALKMTAEEMPEPIAGEFRTVHDEVNYGVSLQQALTHLSDRVPMTDLRYFVVAVLIQRESGGNLTEILGNLSRLIRERLKLYARIRVLSSEGRLSAWVLGLMPFALAALLNAFNPDFMSPMWKDPIGIFITQVMLTMMVFGVLVLIKIVKIRV</sequence>
<keyword evidence="5 6" id="KW-0472">Membrane</keyword>
<accession>A0A127JX15</accession>
<evidence type="ECO:0000313" key="9">
    <source>
        <dbReference type="Proteomes" id="UP000070433"/>
    </source>
</evidence>
<dbReference type="PANTHER" id="PTHR35007:SF1">
    <property type="entry name" value="PILUS ASSEMBLY PROTEIN"/>
    <property type="match status" value="1"/>
</dbReference>
<keyword evidence="2" id="KW-1003">Cell membrane</keyword>
<proteinExistence type="predicted"/>
<evidence type="ECO:0000256" key="4">
    <source>
        <dbReference type="ARBA" id="ARBA00022989"/>
    </source>
</evidence>
<protein>
    <submittedName>
        <fullName evidence="8">Pilus assembly protein TadB</fullName>
    </submittedName>
</protein>
<evidence type="ECO:0000256" key="6">
    <source>
        <dbReference type="SAM" id="Phobius"/>
    </source>
</evidence>
<gene>
    <name evidence="8" type="ORF">UC35_18395</name>
</gene>
<feature type="transmembrane region" description="Helical" evidence="6">
    <location>
        <begin position="301"/>
        <end position="321"/>
    </location>
</feature>
<evidence type="ECO:0000256" key="5">
    <source>
        <dbReference type="ARBA" id="ARBA00023136"/>
    </source>
</evidence>
<dbReference type="GO" id="GO:0005886">
    <property type="term" value="C:plasma membrane"/>
    <property type="evidence" value="ECO:0007669"/>
    <property type="project" value="UniProtKB-SubCell"/>
</dbReference>
<keyword evidence="9" id="KW-1185">Reference proteome</keyword>
<evidence type="ECO:0000256" key="3">
    <source>
        <dbReference type="ARBA" id="ARBA00022692"/>
    </source>
</evidence>
<dbReference type="AlphaFoldDB" id="A0A127JX15"/>
<feature type="transmembrane region" description="Helical" evidence="6">
    <location>
        <begin position="6"/>
        <end position="30"/>
    </location>
</feature>
<evidence type="ECO:0000256" key="1">
    <source>
        <dbReference type="ARBA" id="ARBA00004651"/>
    </source>
</evidence>
<evidence type="ECO:0000313" key="8">
    <source>
        <dbReference type="EMBL" id="AMO24445.1"/>
    </source>
</evidence>
<dbReference type="Proteomes" id="UP000070433">
    <property type="component" value="Chromosome"/>
</dbReference>
<dbReference type="Pfam" id="PF00482">
    <property type="entry name" value="T2SSF"/>
    <property type="match status" value="1"/>
</dbReference>
<dbReference type="OrthoDB" id="597333at2"/>
<dbReference type="EMBL" id="CP010951">
    <property type="protein sequence ID" value="AMO24445.1"/>
    <property type="molecule type" value="Genomic_DNA"/>
</dbReference>
<dbReference type="InterPro" id="IPR042094">
    <property type="entry name" value="T2SS_GspF_sf"/>
</dbReference>
<feature type="transmembrane region" description="Helical" evidence="6">
    <location>
        <begin position="269"/>
        <end position="289"/>
    </location>
</feature>
<evidence type="ECO:0000256" key="2">
    <source>
        <dbReference type="ARBA" id="ARBA00022475"/>
    </source>
</evidence>
<feature type="domain" description="Type II secretion system protein GspF" evidence="7">
    <location>
        <begin position="161"/>
        <end position="284"/>
    </location>
</feature>
<comment type="subcellular location">
    <subcellularLocation>
        <location evidence="1">Cell membrane</location>
        <topology evidence="1">Multi-pass membrane protein</topology>
    </subcellularLocation>
</comment>
<dbReference type="RefSeq" id="WP_061502245.1">
    <property type="nucleotide sequence ID" value="NZ_CP010951.1"/>
</dbReference>
<dbReference type="PATRIC" id="fig|94132.3.peg.3758"/>